<dbReference type="InterPro" id="IPR036412">
    <property type="entry name" value="HAD-like_sf"/>
</dbReference>
<accession>A0A847CZD0</accession>
<dbReference type="EMBL" id="JAAZBX010000001">
    <property type="protein sequence ID" value="NLD25025.1"/>
    <property type="molecule type" value="Genomic_DNA"/>
</dbReference>
<dbReference type="GO" id="GO:0016791">
    <property type="term" value="F:phosphatase activity"/>
    <property type="evidence" value="ECO:0007669"/>
    <property type="project" value="TreeGrafter"/>
</dbReference>
<dbReference type="PANTHER" id="PTHR10000">
    <property type="entry name" value="PHOSPHOSERINE PHOSPHATASE"/>
    <property type="match status" value="1"/>
</dbReference>
<dbReference type="GO" id="GO:0000287">
    <property type="term" value="F:magnesium ion binding"/>
    <property type="evidence" value="ECO:0007669"/>
    <property type="project" value="TreeGrafter"/>
</dbReference>
<dbReference type="Gene3D" id="3.40.50.1000">
    <property type="entry name" value="HAD superfamily/HAD-like"/>
    <property type="match status" value="1"/>
</dbReference>
<dbReference type="SUPFAM" id="SSF56784">
    <property type="entry name" value="HAD-like"/>
    <property type="match status" value="1"/>
</dbReference>
<keyword evidence="1" id="KW-0378">Hydrolase</keyword>
<gene>
    <name evidence="1" type="ORF">GX656_00030</name>
</gene>
<dbReference type="InterPro" id="IPR043169">
    <property type="entry name" value="PMM_cap"/>
</dbReference>
<reference evidence="1 2" key="1">
    <citation type="journal article" date="2020" name="Biotechnol. Biofuels">
        <title>New insights from the biogas microbiome by comprehensive genome-resolved metagenomics of nearly 1600 species originating from multiple anaerobic digesters.</title>
        <authorList>
            <person name="Campanaro S."/>
            <person name="Treu L."/>
            <person name="Rodriguez-R L.M."/>
            <person name="Kovalovszki A."/>
            <person name="Ziels R.M."/>
            <person name="Maus I."/>
            <person name="Zhu X."/>
            <person name="Kougias P.G."/>
            <person name="Basile A."/>
            <person name="Luo G."/>
            <person name="Schluter A."/>
            <person name="Konstantinidis K.T."/>
            <person name="Angelidaki I."/>
        </authorList>
    </citation>
    <scope>NUCLEOTIDE SEQUENCE [LARGE SCALE GENOMIC DNA]</scope>
    <source>
        <strain evidence="1">AS06rmzACSIP_65</strain>
    </source>
</reference>
<dbReference type="AlphaFoldDB" id="A0A847CZD0"/>
<dbReference type="PANTHER" id="PTHR10000:SF8">
    <property type="entry name" value="HAD SUPERFAMILY HYDROLASE-LIKE, TYPE 3"/>
    <property type="match status" value="1"/>
</dbReference>
<dbReference type="Proteomes" id="UP000545876">
    <property type="component" value="Unassembled WGS sequence"/>
</dbReference>
<dbReference type="InterPro" id="IPR023214">
    <property type="entry name" value="HAD_sf"/>
</dbReference>
<organism evidence="1 2">
    <name type="scientific">Candidatus Dojkabacteria bacterium</name>
    <dbReference type="NCBI Taxonomy" id="2099670"/>
    <lineage>
        <taxon>Bacteria</taxon>
        <taxon>Candidatus Dojkabacteria</taxon>
    </lineage>
</organism>
<dbReference type="Pfam" id="PF08282">
    <property type="entry name" value="Hydrolase_3"/>
    <property type="match status" value="1"/>
</dbReference>
<dbReference type="GO" id="GO:0005829">
    <property type="term" value="C:cytosol"/>
    <property type="evidence" value="ECO:0007669"/>
    <property type="project" value="TreeGrafter"/>
</dbReference>
<protein>
    <submittedName>
        <fullName evidence="1">HAD-IIB family hydrolase</fullName>
    </submittedName>
</protein>
<dbReference type="InterPro" id="IPR006379">
    <property type="entry name" value="HAD-SF_hydro_IIB"/>
</dbReference>
<proteinExistence type="predicted"/>
<dbReference type="NCBIfam" id="TIGR01484">
    <property type="entry name" value="HAD-SF-IIB"/>
    <property type="match status" value="1"/>
</dbReference>
<evidence type="ECO:0000313" key="2">
    <source>
        <dbReference type="Proteomes" id="UP000545876"/>
    </source>
</evidence>
<comment type="caution">
    <text evidence="1">The sequence shown here is derived from an EMBL/GenBank/DDBJ whole genome shotgun (WGS) entry which is preliminary data.</text>
</comment>
<name>A0A847CZD0_9BACT</name>
<evidence type="ECO:0000313" key="1">
    <source>
        <dbReference type="EMBL" id="NLD25025.1"/>
    </source>
</evidence>
<sequence length="246" mass="28505">MKLLIFDYDRTLAKPIESLTPAIASEIARLLENHFIAIISGGRDLYQLDRLLTRYLPLINKESLSHLYLCPWYGNQIYKWDNGYRLIFDAPHMSDVERRDIFIVLDHFDWKRYGIEKVYGDQIEDRGTSISINCLGRDVPKDIKDKWDPDKAKRLIIKRDLDKAFNNKFDIYATGRNTIDIVSKDNTKADNTVVLAKLIGVPLSNIIFTGDEFAPHGNDFPMLELDQIKINMVNGPEETLEILKRM</sequence>
<dbReference type="Gene3D" id="3.30.1240.20">
    <property type="match status" value="1"/>
</dbReference>